<evidence type="ECO:0000313" key="2">
    <source>
        <dbReference type="Proteomes" id="UP000243547"/>
    </source>
</evidence>
<reference evidence="2" key="1">
    <citation type="submission" date="2016-11" db="EMBL/GenBank/DDBJ databases">
        <authorList>
            <person name="Varghese N."/>
            <person name="Submissions S."/>
        </authorList>
    </citation>
    <scope>NUCLEOTIDE SEQUENCE [LARGE SCALE GENOMIC DNA]</scope>
    <source>
        <strain evidence="2">DSM 14826</strain>
    </source>
</reference>
<dbReference type="EMBL" id="FRAI01000005">
    <property type="protein sequence ID" value="SHJ68938.1"/>
    <property type="molecule type" value="Genomic_DNA"/>
</dbReference>
<organism evidence="1 2">
    <name type="scientific">Anaerobranca californiensis DSM 14826</name>
    <dbReference type="NCBI Taxonomy" id="1120989"/>
    <lineage>
        <taxon>Bacteria</taxon>
        <taxon>Bacillati</taxon>
        <taxon>Bacillota</taxon>
        <taxon>Clostridia</taxon>
        <taxon>Eubacteriales</taxon>
        <taxon>Proteinivoracaceae</taxon>
        <taxon>Anaerobranca</taxon>
    </lineage>
</organism>
<keyword evidence="2" id="KW-1185">Reference proteome</keyword>
<accession>A0A1M6LCP3</accession>
<sequence>MEKIVTVFKKVDWNNIDILQVIKEAVQEGRKEQPEIKKLKLGDIGLKRVGNHLQINLYFIDPPVKEEDQLEELVEA</sequence>
<dbReference type="Proteomes" id="UP000243547">
    <property type="component" value="Unassembled WGS sequence"/>
</dbReference>
<dbReference type="OrthoDB" id="9854150at2"/>
<proteinExistence type="predicted"/>
<dbReference type="RefSeq" id="WP_072905897.1">
    <property type="nucleotide sequence ID" value="NZ_FRAI01000005.1"/>
</dbReference>
<protein>
    <submittedName>
        <fullName evidence="1">Uncharacterized protein</fullName>
    </submittedName>
</protein>
<dbReference type="AlphaFoldDB" id="A0A1M6LCP3"/>
<evidence type="ECO:0000313" key="1">
    <source>
        <dbReference type="EMBL" id="SHJ68938.1"/>
    </source>
</evidence>
<dbReference type="STRING" id="1120989.SAMN02745227_00460"/>
<gene>
    <name evidence="1" type="ORF">SAMN02745227_00460</name>
</gene>
<name>A0A1M6LCP3_9FIRM</name>